<dbReference type="EMBL" id="FJ429185">
    <property type="protein sequence ID" value="ACP41743.1"/>
    <property type="molecule type" value="Genomic_DNA"/>
</dbReference>
<evidence type="ECO:0000313" key="1">
    <source>
        <dbReference type="EMBL" id="ACP41743.1"/>
    </source>
</evidence>
<dbReference type="RefSeq" id="YP_002875735.1">
    <property type="nucleotide sequence ID" value="NC_012663.1"/>
</dbReference>
<reference evidence="1 2" key="1">
    <citation type="journal article" date="2009" name="Virology">
        <title>P087, a lactococcal phage with a morphogenesis module similar to an Enterococcus faecalis prophage.</title>
        <authorList>
            <person name="Villion M."/>
            <person name="Chopin M.C."/>
            <person name="Deveau H."/>
            <person name="Ehrlich S.D."/>
            <person name="Moineau S."/>
            <person name="Chopin A."/>
        </authorList>
    </citation>
    <scope>NUCLEOTIDE SEQUENCE</scope>
</reference>
<accession>C3U2Q7</accession>
<dbReference type="GeneID" id="7871883"/>
<dbReference type="Proteomes" id="UP000002336">
    <property type="component" value="Segment"/>
</dbReference>
<sequence>MFRPPVHMSFASHFETVDLPKLERAQITWSEAVAHAISMEARATELTGTWNASIQTFKDGDDIVIGPSLAVLNTHPLIKSTLDDGDYTVMFTERRQAMIRVGNGNKALLPKNFSLRSPLAISKGVGRVTDYL</sequence>
<proteinExistence type="predicted"/>
<protein>
    <submittedName>
        <fullName evidence="1">Uncharacterized protein</fullName>
    </submittedName>
</protein>
<organism evidence="1 2">
    <name type="scientific">Lactococcus phage P087</name>
    <dbReference type="NCBI Taxonomy" id="641487"/>
    <lineage>
        <taxon>Viruses</taxon>
        <taxon>Duplodnaviria</taxon>
        <taxon>Heunggongvirae</taxon>
        <taxon>Uroviricota</taxon>
        <taxon>Caudoviricetes</taxon>
        <taxon>Teubervirus</taxon>
        <taxon>Teubervirus P087</taxon>
    </lineage>
</organism>
<name>C3U2Q7_9CAUD</name>
<evidence type="ECO:0000313" key="2">
    <source>
        <dbReference type="Proteomes" id="UP000002336"/>
    </source>
</evidence>
<dbReference type="KEGG" id="vg:7871883"/>
<keyword evidence="2" id="KW-1185">Reference proteome</keyword>